<organism evidence="3">
    <name type="scientific">Caulerpa ashmeadii</name>
    <dbReference type="NCBI Taxonomy" id="177078"/>
    <lineage>
        <taxon>Eukaryota</taxon>
        <taxon>Viridiplantae</taxon>
        <taxon>Chlorophyta</taxon>
        <taxon>core chlorophytes</taxon>
        <taxon>Ulvophyceae</taxon>
        <taxon>TCBD clade</taxon>
        <taxon>Bryopsidales</taxon>
        <taxon>Halimedineae</taxon>
        <taxon>Caulerpaceae</taxon>
        <taxon>Caulerpa</taxon>
    </lineage>
</organism>
<geneLocation type="chloroplast" evidence="3"/>
<keyword evidence="2" id="KW-0472">Membrane</keyword>
<protein>
    <submittedName>
        <fullName evidence="3">Uncharacterized protein</fullName>
    </submittedName>
</protein>
<accession>A0A6B9VXB4</accession>
<dbReference type="EMBL" id="MH745228">
    <property type="protein sequence ID" value="QHQ73295.1"/>
    <property type="molecule type" value="Genomic_DNA"/>
</dbReference>
<dbReference type="GeneID" id="44139496"/>
<gene>
    <name evidence="3" type="primary">ORF9</name>
</gene>
<evidence type="ECO:0000256" key="2">
    <source>
        <dbReference type="SAM" id="Phobius"/>
    </source>
</evidence>
<keyword evidence="3" id="KW-0150">Chloroplast</keyword>
<keyword evidence="2" id="KW-0812">Transmembrane</keyword>
<feature type="transmembrane region" description="Helical" evidence="2">
    <location>
        <begin position="589"/>
        <end position="612"/>
    </location>
</feature>
<evidence type="ECO:0000256" key="1">
    <source>
        <dbReference type="SAM" id="MobiDB-lite"/>
    </source>
</evidence>
<evidence type="ECO:0000313" key="3">
    <source>
        <dbReference type="EMBL" id="QHQ73295.1"/>
    </source>
</evidence>
<dbReference type="RefSeq" id="YP_009729383.1">
    <property type="nucleotide sequence ID" value="NC_045914.1"/>
</dbReference>
<reference evidence="3" key="1">
    <citation type="journal article" date="2019" name="BMC Genomics">
        <title>Promising prospects of nanopore sequencing for algal hologenomics and structural variation discovery.</title>
        <authorList>
            <person name="Sauvage T."/>
            <person name="Schmidt W.E."/>
            <person name="Yoon H.S."/>
            <person name="Paul V.J."/>
            <person name="Fredericq S."/>
        </authorList>
    </citation>
    <scope>NUCLEOTIDE SEQUENCE</scope>
</reference>
<sequence>MYKFKPKSYSSGKTIKNLGSATRLTHKKNFVQEDVLVNDTTSVVDLFQHSKIMHETPVIYQEELDLEIQQSLVNELPSPSVPTKLDVDAAYQQFKENMADIAFNQLYLEKDQNRNLLLIESRLLGHRVSWSKIHQIDVGLEAEIDAQVSSQSFERVQASAVQDLRQKCILENVEYTHSQVMKNLTQMVDGEILEQQEKFHFDQVSEKISLETAVQDRLDKVLELLENHLNELKTVGQLKENRSEIGIEPIGIKPIAPNQIPQAFVYAGGRPQHYLGNGGSNGPDGGGSNGPGGGGSNGPGGGDDLPDGEGGPGLGYFALMILFWGTLISTFKTVSSFILNFMIDRLNFNGLSLLEILEKLFGQEQIEDTPPEGAAHQLEVKPPGLTARLPSLVPLTVAAAGLVAWSYFLSPENLLRCLNLFFNLSAMLGRSFGRLLLYVIPQPLQGVAILLGNGVAQVLSFTRRRLIPAIMLSRTLMVLGLKLYVLLKLATFGVELCRLFSALSPPWFKKGVQQVAEAVESSNQIEEVGLITENPFLFGFLKSVVVFLLPFIPLPENKGIKFACWALLLFLINRDTDYFKIFIGQLMEVPSVVTLTSCIFGRFACIFIALNLSKDLKDTDFKAITWLFYGSLYYYKVFGLALRASSNLLPV</sequence>
<feature type="compositionally biased region" description="Gly residues" evidence="1">
    <location>
        <begin position="276"/>
        <end position="308"/>
    </location>
</feature>
<keyword evidence="3" id="KW-0934">Plastid</keyword>
<feature type="region of interest" description="Disordered" evidence="1">
    <location>
        <begin position="275"/>
        <end position="308"/>
    </location>
</feature>
<keyword evidence="2" id="KW-1133">Transmembrane helix</keyword>
<feature type="transmembrane region" description="Helical" evidence="2">
    <location>
        <begin position="624"/>
        <end position="642"/>
    </location>
</feature>
<proteinExistence type="predicted"/>
<dbReference type="AlphaFoldDB" id="A0A6B9VXB4"/>
<name>A0A6B9VXB4_9CHLO</name>